<dbReference type="Proteomes" id="UP000663419">
    <property type="component" value="Chromosome 6"/>
</dbReference>
<evidence type="ECO:0000313" key="4">
    <source>
        <dbReference type="Proteomes" id="UP000663419"/>
    </source>
</evidence>
<evidence type="ECO:0000256" key="1">
    <source>
        <dbReference type="SAM" id="MobiDB-lite"/>
    </source>
</evidence>
<dbReference type="PANTHER" id="PTHR19303">
    <property type="entry name" value="TRANSPOSON"/>
    <property type="match status" value="1"/>
</dbReference>
<dbReference type="AlphaFoldDB" id="A0A8A1LY37"/>
<evidence type="ECO:0000313" key="3">
    <source>
        <dbReference type="EMBL" id="QSS57463.1"/>
    </source>
</evidence>
<feature type="region of interest" description="Disordered" evidence="1">
    <location>
        <begin position="131"/>
        <end position="157"/>
    </location>
</feature>
<name>A0A8A1LY37_AJEC8</name>
<feature type="compositionally biased region" description="Low complexity" evidence="1">
    <location>
        <begin position="131"/>
        <end position="144"/>
    </location>
</feature>
<dbReference type="VEuPathDB" id="FungiDB:I7I53_11650"/>
<dbReference type="InterPro" id="IPR004875">
    <property type="entry name" value="DDE_SF_endonuclease_dom"/>
</dbReference>
<reference evidence="3" key="1">
    <citation type="submission" date="2021-01" db="EMBL/GenBank/DDBJ databases">
        <title>Chromosome-level genome assembly of a human fungal pathogen reveals clustering of transcriptionally co-regulated genes.</title>
        <authorList>
            <person name="Voorhies M."/>
            <person name="Cohen S."/>
            <person name="Shea T.P."/>
            <person name="Petrus S."/>
            <person name="Munoz J.F."/>
            <person name="Poplawski S."/>
            <person name="Goldman W.E."/>
            <person name="Michael T."/>
            <person name="Cuomo C.A."/>
            <person name="Sil A."/>
            <person name="Beyhan S."/>
        </authorList>
    </citation>
    <scope>NUCLEOTIDE SEQUENCE</scope>
    <source>
        <strain evidence="3">H88</strain>
    </source>
</reference>
<dbReference type="InterPro" id="IPR050863">
    <property type="entry name" value="CenT-Element_Derived"/>
</dbReference>
<feature type="domain" description="DDE-1" evidence="2">
    <location>
        <begin position="2"/>
        <end position="108"/>
    </location>
</feature>
<dbReference type="PANTHER" id="PTHR19303:SF62">
    <property type="entry name" value="HTH CENPB-TYPE DOMAIN-CONTAINING PROTEIN-RELATED"/>
    <property type="match status" value="1"/>
</dbReference>
<proteinExistence type="predicted"/>
<sequence length="171" mass="19338">MFNKHTQACTVGRYRVLILDRHGSHNTAAFEQFCKDQTIIPLYIPSHSSHLLQPLDVSCFAVLKKAYSKQIESGMQLEINHVDKNEFLNLYSLARKEALKDTTIRAGFKVTGLVPFNSAEVLDKLHLQLHTSSSPGSSHGSQSTWTSKTPQNPIQLKHQTSKIKQFLKHRT</sequence>
<protein>
    <recommendedName>
        <fullName evidence="2">DDE-1 domain-containing protein</fullName>
    </recommendedName>
</protein>
<dbReference type="GO" id="GO:0003677">
    <property type="term" value="F:DNA binding"/>
    <property type="evidence" value="ECO:0007669"/>
    <property type="project" value="TreeGrafter"/>
</dbReference>
<accession>A0A8A1LY37</accession>
<feature type="compositionally biased region" description="Polar residues" evidence="1">
    <location>
        <begin position="145"/>
        <end position="157"/>
    </location>
</feature>
<dbReference type="GO" id="GO:0005634">
    <property type="term" value="C:nucleus"/>
    <property type="evidence" value="ECO:0007669"/>
    <property type="project" value="TreeGrafter"/>
</dbReference>
<evidence type="ECO:0000259" key="2">
    <source>
        <dbReference type="Pfam" id="PF03184"/>
    </source>
</evidence>
<dbReference type="EMBL" id="CP069107">
    <property type="protein sequence ID" value="QSS57463.1"/>
    <property type="molecule type" value="Genomic_DNA"/>
</dbReference>
<dbReference type="Pfam" id="PF03184">
    <property type="entry name" value="DDE_1"/>
    <property type="match status" value="1"/>
</dbReference>
<gene>
    <name evidence="3" type="ORF">I7I53_11650</name>
</gene>
<organism evidence="3 4">
    <name type="scientific">Ajellomyces capsulatus (strain H88)</name>
    <name type="common">Darling's disease fungus</name>
    <name type="synonym">Histoplasma capsulatum</name>
    <dbReference type="NCBI Taxonomy" id="544711"/>
    <lineage>
        <taxon>Eukaryota</taxon>
        <taxon>Fungi</taxon>
        <taxon>Dikarya</taxon>
        <taxon>Ascomycota</taxon>
        <taxon>Pezizomycotina</taxon>
        <taxon>Eurotiomycetes</taxon>
        <taxon>Eurotiomycetidae</taxon>
        <taxon>Onygenales</taxon>
        <taxon>Ajellomycetaceae</taxon>
        <taxon>Histoplasma</taxon>
    </lineage>
</organism>